<reference evidence="2 3" key="1">
    <citation type="submission" date="2019-07" db="EMBL/GenBank/DDBJ databases">
        <title>Lentzea xizangensis sp. nov., isolated from Qinghai-Tibetan Plateau Soils.</title>
        <authorList>
            <person name="Huang J."/>
        </authorList>
    </citation>
    <scope>NUCLEOTIDE SEQUENCE [LARGE SCALE GENOMIC DNA]</scope>
    <source>
        <strain evidence="2 3">FXJ1.1311</strain>
    </source>
</reference>
<feature type="transmembrane region" description="Helical" evidence="1">
    <location>
        <begin position="132"/>
        <end position="151"/>
    </location>
</feature>
<proteinExistence type="predicted"/>
<organism evidence="2 3">
    <name type="scientific">Lentzea tibetensis</name>
    <dbReference type="NCBI Taxonomy" id="2591470"/>
    <lineage>
        <taxon>Bacteria</taxon>
        <taxon>Bacillati</taxon>
        <taxon>Actinomycetota</taxon>
        <taxon>Actinomycetes</taxon>
        <taxon>Pseudonocardiales</taxon>
        <taxon>Pseudonocardiaceae</taxon>
        <taxon>Lentzea</taxon>
    </lineage>
</organism>
<evidence type="ECO:0000256" key="1">
    <source>
        <dbReference type="SAM" id="Phobius"/>
    </source>
</evidence>
<dbReference type="AlphaFoldDB" id="A0A563EMD7"/>
<accession>A0A563EMD7</accession>
<keyword evidence="1" id="KW-1133">Transmembrane helix</keyword>
<evidence type="ECO:0000313" key="2">
    <source>
        <dbReference type="EMBL" id="TWP47759.1"/>
    </source>
</evidence>
<feature type="transmembrane region" description="Helical" evidence="1">
    <location>
        <begin position="42"/>
        <end position="63"/>
    </location>
</feature>
<evidence type="ECO:0000313" key="3">
    <source>
        <dbReference type="Proteomes" id="UP000316639"/>
    </source>
</evidence>
<dbReference type="Proteomes" id="UP000316639">
    <property type="component" value="Unassembled WGS sequence"/>
</dbReference>
<dbReference type="OrthoDB" id="3694871at2"/>
<keyword evidence="1" id="KW-0472">Membrane</keyword>
<keyword evidence="1" id="KW-0812">Transmembrane</keyword>
<feature type="transmembrane region" description="Helical" evidence="1">
    <location>
        <begin position="106"/>
        <end position="126"/>
    </location>
</feature>
<sequence>MMQPPEEPRRYQAQPYQPGVPQYGGMNEVQTSYTRIVRPPTVVAAAVVWLLAALAWPLGRIVVRLAEGDADKLWWTANVFLTVCVVAAVTWPVVRFLQGSFQSRLVLTLVSLLFEVLAFAFLVSAIPDTDLVVLQVIRLVLPPVAIVLSFLPGSRGYFAANLH</sequence>
<feature type="transmembrane region" description="Helical" evidence="1">
    <location>
        <begin position="75"/>
        <end position="94"/>
    </location>
</feature>
<name>A0A563EMD7_9PSEU</name>
<gene>
    <name evidence="2" type="ORF">FKR81_30925</name>
</gene>
<dbReference type="RefSeq" id="WP_146357284.1">
    <property type="nucleotide sequence ID" value="NZ_VOBR01000024.1"/>
</dbReference>
<protein>
    <submittedName>
        <fullName evidence="2">Uncharacterized protein</fullName>
    </submittedName>
</protein>
<keyword evidence="3" id="KW-1185">Reference proteome</keyword>
<dbReference type="EMBL" id="VOBR01000024">
    <property type="protein sequence ID" value="TWP47759.1"/>
    <property type="molecule type" value="Genomic_DNA"/>
</dbReference>
<comment type="caution">
    <text evidence="2">The sequence shown here is derived from an EMBL/GenBank/DDBJ whole genome shotgun (WGS) entry which is preliminary data.</text>
</comment>